<dbReference type="Proteomes" id="UP000270094">
    <property type="component" value="Unassembled WGS sequence"/>
</dbReference>
<protein>
    <recommendedName>
        <fullName evidence="4">EGF-like domain-containing protein</fullName>
    </recommendedName>
</protein>
<dbReference type="GO" id="GO:0031410">
    <property type="term" value="C:cytoplasmic vesicle"/>
    <property type="evidence" value="ECO:0007669"/>
    <property type="project" value="TreeGrafter"/>
</dbReference>
<dbReference type="PANTHER" id="PTHR46182">
    <property type="entry name" value="FI19480P1"/>
    <property type="match status" value="1"/>
</dbReference>
<dbReference type="Pfam" id="PF22352">
    <property type="entry name" value="K319L-like_PKD"/>
    <property type="match status" value="1"/>
</dbReference>
<gene>
    <name evidence="2" type="ORF">SVUK_LOCUS15456</name>
</gene>
<reference evidence="2 3" key="1">
    <citation type="submission" date="2018-11" db="EMBL/GenBank/DDBJ databases">
        <authorList>
            <consortium name="Pathogen Informatics"/>
        </authorList>
    </citation>
    <scope>NUCLEOTIDE SEQUENCE [LARGE SCALE GENOMIC DNA]</scope>
</reference>
<dbReference type="PANTHER" id="PTHR46182:SF2">
    <property type="entry name" value="FI19480P1"/>
    <property type="match status" value="1"/>
</dbReference>
<dbReference type="InterPro" id="IPR029865">
    <property type="entry name" value="KIAA0319-like"/>
</dbReference>
<dbReference type="Gene3D" id="2.60.40.10">
    <property type="entry name" value="Immunoglobulins"/>
    <property type="match status" value="1"/>
</dbReference>
<evidence type="ECO:0000256" key="1">
    <source>
        <dbReference type="SAM" id="SignalP"/>
    </source>
</evidence>
<organism evidence="2 3">
    <name type="scientific">Strongylus vulgaris</name>
    <name type="common">Blood worm</name>
    <dbReference type="NCBI Taxonomy" id="40348"/>
    <lineage>
        <taxon>Eukaryota</taxon>
        <taxon>Metazoa</taxon>
        <taxon>Ecdysozoa</taxon>
        <taxon>Nematoda</taxon>
        <taxon>Chromadorea</taxon>
        <taxon>Rhabditida</taxon>
        <taxon>Rhabditina</taxon>
        <taxon>Rhabditomorpha</taxon>
        <taxon>Strongyloidea</taxon>
        <taxon>Strongylidae</taxon>
        <taxon>Strongylus</taxon>
    </lineage>
</organism>
<dbReference type="GO" id="GO:0016020">
    <property type="term" value="C:membrane"/>
    <property type="evidence" value="ECO:0007669"/>
    <property type="project" value="TreeGrafter"/>
</dbReference>
<feature type="non-terminal residue" evidence="2">
    <location>
        <position position="1"/>
    </location>
</feature>
<evidence type="ECO:0008006" key="4">
    <source>
        <dbReference type="Google" id="ProtNLM"/>
    </source>
</evidence>
<feature type="chain" id="PRO_5018054008" description="EGF-like domain-containing protein" evidence="1">
    <location>
        <begin position="21"/>
        <end position="263"/>
    </location>
</feature>
<keyword evidence="1" id="KW-0732">Signal</keyword>
<evidence type="ECO:0000313" key="2">
    <source>
        <dbReference type="EMBL" id="VDM80458.1"/>
    </source>
</evidence>
<name>A0A3P7LMM3_STRVU</name>
<keyword evidence="3" id="KW-1185">Reference proteome</keyword>
<dbReference type="EMBL" id="UYYB01108707">
    <property type="protein sequence ID" value="VDM80458.1"/>
    <property type="molecule type" value="Genomic_DNA"/>
</dbReference>
<dbReference type="AlphaFoldDB" id="A0A3P7LMM3"/>
<sequence>IARAANVTVLLPTAIAILNASQSIDDAGIVAYSWQPFDDVPASMIPLDGSEDRAVMFVTGLVEGKHLYNLTVSDQQKSSDSLIVQLIVTKGEEDIESVEILLDRNIKDWTYRLRRKLQDRIEASLSGSIEESDSVIVHFTRFEELPQDGRLRAVFWARSRSKREFLGTVVKAQRAVEILRQESTMLSDFHISSIQTLYCKLDCSGHGKCSDATKQCECDSFWMVNVFAYLISGMKSENCGTPPFEANQMMWRKKLTVCEMASF</sequence>
<proteinExistence type="predicted"/>
<dbReference type="OrthoDB" id="536372at2759"/>
<accession>A0A3P7LMM3</accession>
<evidence type="ECO:0000313" key="3">
    <source>
        <dbReference type="Proteomes" id="UP000270094"/>
    </source>
</evidence>
<feature type="signal peptide" evidence="1">
    <location>
        <begin position="1"/>
        <end position="20"/>
    </location>
</feature>
<dbReference type="InterPro" id="IPR013783">
    <property type="entry name" value="Ig-like_fold"/>
</dbReference>
<dbReference type="GO" id="GO:0001764">
    <property type="term" value="P:neuron migration"/>
    <property type="evidence" value="ECO:0007669"/>
    <property type="project" value="TreeGrafter"/>
</dbReference>